<evidence type="ECO:0000256" key="1">
    <source>
        <dbReference type="ARBA" id="ARBA00004167"/>
    </source>
</evidence>
<keyword evidence="9" id="KW-1185">Reference proteome</keyword>
<evidence type="ECO:0000256" key="4">
    <source>
        <dbReference type="ARBA" id="ARBA00023136"/>
    </source>
</evidence>
<dbReference type="InterPro" id="IPR004864">
    <property type="entry name" value="LEA_2"/>
</dbReference>
<reference evidence="8" key="3">
    <citation type="submission" date="2019-09" db="EMBL/GenBank/DDBJ databases">
        <authorList>
            <person name="Gao Z."/>
        </authorList>
    </citation>
    <scope>NUCLEOTIDE SEQUENCE</scope>
    <source>
        <tissue evidence="8">Leaves</tissue>
    </source>
</reference>
<proteinExistence type="predicted"/>
<comment type="caution">
    <text evidence="8">The sequence shown here is derived from an EMBL/GenBank/DDBJ whole genome shotgun (WGS) entry which is preliminary data.</text>
</comment>
<feature type="domain" description="Water stress and hypersensitive response" evidence="6">
    <location>
        <begin position="40"/>
        <end position="155"/>
    </location>
</feature>
<dbReference type="GO" id="GO:0098542">
    <property type="term" value="P:defense response to other organism"/>
    <property type="evidence" value="ECO:0007669"/>
    <property type="project" value="InterPro"/>
</dbReference>
<dbReference type="GO" id="GO:0009269">
    <property type="term" value="P:response to desiccation"/>
    <property type="evidence" value="ECO:0007669"/>
    <property type="project" value="InterPro"/>
</dbReference>
<keyword evidence="3" id="KW-1133">Transmembrane helix</keyword>
<evidence type="ECO:0000256" key="5">
    <source>
        <dbReference type="SAM" id="SignalP"/>
    </source>
</evidence>
<dbReference type="InterPro" id="IPR013990">
    <property type="entry name" value="WHy-dom"/>
</dbReference>
<evidence type="ECO:0000259" key="6">
    <source>
        <dbReference type="SMART" id="SM00769"/>
    </source>
</evidence>
<keyword evidence="2" id="KW-0812">Transmembrane</keyword>
<evidence type="ECO:0000313" key="8">
    <source>
        <dbReference type="EMBL" id="KAB1223137.1"/>
    </source>
</evidence>
<dbReference type="AlphaFoldDB" id="A0A6A1WH09"/>
<name>A0A6A1WH09_9ROSI</name>
<dbReference type="Pfam" id="PF03168">
    <property type="entry name" value="LEA_2"/>
    <property type="match status" value="1"/>
</dbReference>
<organism evidence="8 9">
    <name type="scientific">Morella rubra</name>
    <name type="common">Chinese bayberry</name>
    <dbReference type="NCBI Taxonomy" id="262757"/>
    <lineage>
        <taxon>Eukaryota</taxon>
        <taxon>Viridiplantae</taxon>
        <taxon>Streptophyta</taxon>
        <taxon>Embryophyta</taxon>
        <taxon>Tracheophyta</taxon>
        <taxon>Spermatophyta</taxon>
        <taxon>Magnoliopsida</taxon>
        <taxon>eudicotyledons</taxon>
        <taxon>Gunneridae</taxon>
        <taxon>Pentapetalae</taxon>
        <taxon>rosids</taxon>
        <taxon>fabids</taxon>
        <taxon>Fagales</taxon>
        <taxon>Myricaceae</taxon>
        <taxon>Morella</taxon>
    </lineage>
</organism>
<dbReference type="OrthoDB" id="654824at2759"/>
<dbReference type="Proteomes" id="UP000516437">
    <property type="component" value="Chromosome 2"/>
</dbReference>
<dbReference type="PANTHER" id="PTHR31234:SF2">
    <property type="entry name" value="OS05G0199100 PROTEIN"/>
    <property type="match status" value="1"/>
</dbReference>
<accession>A0A6A1WH09</accession>
<keyword evidence="4" id="KW-0472">Membrane</keyword>
<keyword evidence="5" id="KW-0732">Signal</keyword>
<reference evidence="8" key="1">
    <citation type="submission" date="2018-07" db="EMBL/GenBank/DDBJ databases">
        <authorList>
            <person name="Gao Z.-S."/>
            <person name="Jia H.-M."/>
            <person name="Jia H.-J."/>
            <person name="Cai Q.-L."/>
            <person name="Wang Y."/>
            <person name="Zhao H.-B."/>
        </authorList>
    </citation>
    <scope>NUCLEOTIDE SEQUENCE</scope>
    <source>
        <tissue evidence="8">Leaves</tissue>
    </source>
</reference>
<protein>
    <recommendedName>
        <fullName evidence="6">Water stress and hypersensitive response domain-containing protein</fullName>
    </recommendedName>
</protein>
<comment type="subcellular location">
    <subcellularLocation>
        <location evidence="1">Membrane</location>
        <topology evidence="1">Single-pass membrane protein</topology>
    </subcellularLocation>
</comment>
<evidence type="ECO:0000256" key="3">
    <source>
        <dbReference type="ARBA" id="ARBA00022989"/>
    </source>
</evidence>
<dbReference type="EMBL" id="RXIC02000020">
    <property type="protein sequence ID" value="KAB1223137.1"/>
    <property type="molecule type" value="Genomic_DNA"/>
</dbReference>
<dbReference type="GO" id="GO:0016020">
    <property type="term" value="C:membrane"/>
    <property type="evidence" value="ECO:0007669"/>
    <property type="project" value="UniProtKB-SubCell"/>
</dbReference>
<feature type="signal peptide" evidence="5">
    <location>
        <begin position="1"/>
        <end position="19"/>
    </location>
</feature>
<evidence type="ECO:0000313" key="9">
    <source>
        <dbReference type="Proteomes" id="UP000516437"/>
    </source>
</evidence>
<reference evidence="8 9" key="2">
    <citation type="journal article" date="2019" name="Plant Biotechnol. J.">
        <title>The red bayberry genome and genetic basis of sex determination.</title>
        <authorList>
            <person name="Jia H.M."/>
            <person name="Jia H.J."/>
            <person name="Cai Q.L."/>
            <person name="Wang Y."/>
            <person name="Zhao H.B."/>
            <person name="Yang W.F."/>
            <person name="Wang G.Y."/>
            <person name="Li Y.H."/>
            <person name="Zhan D.L."/>
            <person name="Shen Y.T."/>
            <person name="Niu Q.F."/>
            <person name="Chang L."/>
            <person name="Qiu J."/>
            <person name="Zhao L."/>
            <person name="Xie H.B."/>
            <person name="Fu W.Y."/>
            <person name="Jin J."/>
            <person name="Li X.W."/>
            <person name="Jiao Y."/>
            <person name="Zhou C.C."/>
            <person name="Tu T."/>
            <person name="Chai C.Y."/>
            <person name="Gao J.L."/>
            <person name="Fan L.J."/>
            <person name="van de Weg E."/>
            <person name="Wang J.Y."/>
            <person name="Gao Z.S."/>
        </authorList>
    </citation>
    <scope>NUCLEOTIDE SEQUENCE [LARGE SCALE GENOMIC DNA]</scope>
    <source>
        <tissue evidence="8">Leaves</tissue>
    </source>
</reference>
<dbReference type="SMART" id="SM00769">
    <property type="entry name" value="WHy"/>
    <property type="match status" value="1"/>
</dbReference>
<sequence>MGQKGQWSWSSALMGAASAFGATALISAKPKDPTFDLISIDIASFKLNLTSLDIELVLTVHSVNPNVVAVQYSSGTVSIFYDGCLLGSGEVQAGHQDPRSCKMLRLPVRLHGLEFARHASRFVADVARRQMVLDAAVDIVGKATLWLWEHKFKLHVDSRVTVDPVFLDVIEQENTSELEVVGA</sequence>
<dbReference type="PANTHER" id="PTHR31234">
    <property type="entry name" value="LATE EMBRYOGENESIS ABUNDANT (LEA) HYDROXYPROLINE-RICH GLYCOPROTEIN FAMILY"/>
    <property type="match status" value="1"/>
</dbReference>
<feature type="chain" id="PRO_5035382603" description="Water stress and hypersensitive response domain-containing protein" evidence="5">
    <location>
        <begin position="20"/>
        <end position="183"/>
    </location>
</feature>
<evidence type="ECO:0000313" key="7">
    <source>
        <dbReference type="EMBL" id="KAB1223134.1"/>
    </source>
</evidence>
<dbReference type="SUPFAM" id="SSF117070">
    <property type="entry name" value="LEA14-like"/>
    <property type="match status" value="1"/>
</dbReference>
<evidence type="ECO:0000256" key="2">
    <source>
        <dbReference type="ARBA" id="ARBA00022692"/>
    </source>
</evidence>
<dbReference type="InterPro" id="IPR044839">
    <property type="entry name" value="NDR1-like"/>
</dbReference>
<dbReference type="EMBL" id="RXIC02000020">
    <property type="protein sequence ID" value="KAB1223134.1"/>
    <property type="molecule type" value="Genomic_DNA"/>
</dbReference>
<gene>
    <name evidence="8" type="ORF">CJ030_MR2G024849</name>
    <name evidence="7" type="ORF">CJ030_MR2G024852</name>
</gene>
<dbReference type="Gene3D" id="2.60.40.1820">
    <property type="match status" value="1"/>
</dbReference>